<dbReference type="InterPro" id="IPR012349">
    <property type="entry name" value="Split_barrel_FMN-bd"/>
</dbReference>
<dbReference type="Pfam" id="PF01613">
    <property type="entry name" value="Flavin_Reduct"/>
    <property type="match status" value="1"/>
</dbReference>
<dbReference type="InterPro" id="IPR002563">
    <property type="entry name" value="Flavin_Rdtase-like_dom"/>
</dbReference>
<gene>
    <name evidence="6" type="ORF">Q4527_05390</name>
</gene>
<dbReference type="GO" id="GO:0010181">
    <property type="term" value="F:FMN binding"/>
    <property type="evidence" value="ECO:0007669"/>
    <property type="project" value="InterPro"/>
</dbReference>
<comment type="similarity">
    <text evidence="4">Belongs to the flavoredoxin family.</text>
</comment>
<keyword evidence="3" id="KW-0288">FMN</keyword>
<evidence type="ECO:0000313" key="7">
    <source>
        <dbReference type="Proteomes" id="UP001170717"/>
    </source>
</evidence>
<name>A0AAW7YWP5_9ALTE</name>
<reference evidence="6" key="1">
    <citation type="submission" date="2023-07" db="EMBL/GenBank/DDBJ databases">
        <title>Genome content predicts the carbon catabolic preferences of heterotrophic bacteria.</title>
        <authorList>
            <person name="Gralka M."/>
        </authorList>
    </citation>
    <scope>NUCLEOTIDE SEQUENCE</scope>
    <source>
        <strain evidence="6">F2M12</strain>
    </source>
</reference>
<evidence type="ECO:0000256" key="1">
    <source>
        <dbReference type="ARBA" id="ARBA00001917"/>
    </source>
</evidence>
<dbReference type="Gene3D" id="2.30.110.10">
    <property type="entry name" value="Electron Transport, Fmn-binding Protein, Chain A"/>
    <property type="match status" value="1"/>
</dbReference>
<dbReference type="RefSeq" id="WP_303497519.1">
    <property type="nucleotide sequence ID" value="NZ_JAUOQA010000004.1"/>
</dbReference>
<evidence type="ECO:0000256" key="3">
    <source>
        <dbReference type="ARBA" id="ARBA00022643"/>
    </source>
</evidence>
<organism evidence="6 7">
    <name type="scientific">Alteromonas stellipolaris</name>
    <dbReference type="NCBI Taxonomy" id="233316"/>
    <lineage>
        <taxon>Bacteria</taxon>
        <taxon>Pseudomonadati</taxon>
        <taxon>Pseudomonadota</taxon>
        <taxon>Gammaproteobacteria</taxon>
        <taxon>Alteromonadales</taxon>
        <taxon>Alteromonadaceae</taxon>
        <taxon>Alteromonas/Salinimonas group</taxon>
        <taxon>Alteromonas</taxon>
    </lineage>
</organism>
<evidence type="ECO:0000256" key="2">
    <source>
        <dbReference type="ARBA" id="ARBA00022630"/>
    </source>
</evidence>
<dbReference type="GO" id="GO:0016646">
    <property type="term" value="F:oxidoreductase activity, acting on the CH-NH group of donors, NAD or NADP as acceptor"/>
    <property type="evidence" value="ECO:0007669"/>
    <property type="project" value="UniProtKB-ARBA"/>
</dbReference>
<sequence length="232" mass="25633">MPDSGTHFSLQDINALPQRYRANFINSLSGFKSSSLLGTTDGRVNNLAIISSVVHVGANPPLLGIIMRPHTVQRDSLSNIKQQGMFTLNHVHTSWTDKAHQTSARYDNGVSEFEEVGLTPWFSDTFSAPYVKESAVKMGLKVEQHFTLCNQTEMIIGEIQEVFITDRSNAPSADPENTNQKNAIAEDGYVDIESLQTSCISGLDTYHSTHKIAQYAYAKPNEPLTKASITKK</sequence>
<comment type="cofactor">
    <cofactor evidence="1">
        <name>FMN</name>
        <dbReference type="ChEBI" id="CHEBI:58210"/>
    </cofactor>
</comment>
<accession>A0AAW7YWP5</accession>
<evidence type="ECO:0000313" key="6">
    <source>
        <dbReference type="EMBL" id="MDO6576814.1"/>
    </source>
</evidence>
<protein>
    <submittedName>
        <fullName evidence="6">Flavin reductase</fullName>
    </submittedName>
</protein>
<dbReference type="AlphaFoldDB" id="A0AAW7YWP5"/>
<dbReference type="EMBL" id="JAUOQI010000003">
    <property type="protein sequence ID" value="MDO6576814.1"/>
    <property type="molecule type" value="Genomic_DNA"/>
</dbReference>
<keyword evidence="2" id="KW-0285">Flavoprotein</keyword>
<dbReference type="PANTHER" id="PTHR33798:SF5">
    <property type="entry name" value="FLAVIN REDUCTASE LIKE DOMAIN-CONTAINING PROTEIN"/>
    <property type="match status" value="1"/>
</dbReference>
<proteinExistence type="inferred from homology"/>
<comment type="caution">
    <text evidence="6">The sequence shown here is derived from an EMBL/GenBank/DDBJ whole genome shotgun (WGS) entry which is preliminary data.</text>
</comment>
<dbReference type="Proteomes" id="UP001170717">
    <property type="component" value="Unassembled WGS sequence"/>
</dbReference>
<feature type="domain" description="Flavin reductase like" evidence="5">
    <location>
        <begin position="36"/>
        <end position="167"/>
    </location>
</feature>
<evidence type="ECO:0000256" key="4">
    <source>
        <dbReference type="ARBA" id="ARBA00038054"/>
    </source>
</evidence>
<dbReference type="PANTHER" id="PTHR33798">
    <property type="entry name" value="FLAVOPROTEIN OXYGENASE"/>
    <property type="match status" value="1"/>
</dbReference>
<dbReference type="SUPFAM" id="SSF50475">
    <property type="entry name" value="FMN-binding split barrel"/>
    <property type="match status" value="1"/>
</dbReference>
<evidence type="ECO:0000259" key="5">
    <source>
        <dbReference type="Pfam" id="PF01613"/>
    </source>
</evidence>